<dbReference type="InterPro" id="IPR011048">
    <property type="entry name" value="Haem_d1_sf"/>
</dbReference>
<dbReference type="InterPro" id="IPR019405">
    <property type="entry name" value="Lactonase_7-beta_prop"/>
</dbReference>
<organism evidence="3 4">
    <name type="scientific">Amycolatopsis ultiminotia</name>
    <dbReference type="NCBI Taxonomy" id="543629"/>
    <lineage>
        <taxon>Bacteria</taxon>
        <taxon>Bacillati</taxon>
        <taxon>Actinomycetota</taxon>
        <taxon>Actinomycetes</taxon>
        <taxon>Pseudonocardiales</taxon>
        <taxon>Pseudonocardiaceae</taxon>
        <taxon>Amycolatopsis</taxon>
    </lineage>
</organism>
<dbReference type="InterPro" id="IPR019546">
    <property type="entry name" value="TAT_signal_bac_arc"/>
</dbReference>
<dbReference type="PANTHER" id="PTHR30344">
    <property type="entry name" value="6-PHOSPHOGLUCONOLACTONASE-RELATED"/>
    <property type="match status" value="1"/>
</dbReference>
<dbReference type="Proteomes" id="UP001500689">
    <property type="component" value="Unassembled WGS sequence"/>
</dbReference>
<dbReference type="InterPro" id="IPR050282">
    <property type="entry name" value="Cycloisomerase_2"/>
</dbReference>
<feature type="chain" id="PRO_5046925871" evidence="2">
    <location>
        <begin position="30"/>
        <end position="382"/>
    </location>
</feature>
<dbReference type="SUPFAM" id="SSF51004">
    <property type="entry name" value="C-terminal (heme d1) domain of cytochrome cd1-nitrite reductase"/>
    <property type="match status" value="1"/>
</dbReference>
<comment type="caution">
    <text evidence="3">The sequence shown here is derived from an EMBL/GenBank/DDBJ whole genome shotgun (WGS) entry which is preliminary data.</text>
</comment>
<comment type="similarity">
    <text evidence="1">Belongs to the cycloisomerase 2 family.</text>
</comment>
<reference evidence="4" key="1">
    <citation type="journal article" date="2019" name="Int. J. Syst. Evol. Microbiol.">
        <title>The Global Catalogue of Microorganisms (GCM) 10K type strain sequencing project: providing services to taxonomists for standard genome sequencing and annotation.</title>
        <authorList>
            <consortium name="The Broad Institute Genomics Platform"/>
            <consortium name="The Broad Institute Genome Sequencing Center for Infectious Disease"/>
            <person name="Wu L."/>
            <person name="Ma J."/>
        </authorList>
    </citation>
    <scope>NUCLEOTIDE SEQUENCE [LARGE SCALE GENOMIC DNA]</scope>
    <source>
        <strain evidence="4">JCM 16898</strain>
    </source>
</reference>
<dbReference type="Gene3D" id="2.130.10.10">
    <property type="entry name" value="YVTN repeat-like/Quinoprotein amine dehydrogenase"/>
    <property type="match status" value="1"/>
</dbReference>
<evidence type="ECO:0000313" key="3">
    <source>
        <dbReference type="EMBL" id="GAA3581699.1"/>
    </source>
</evidence>
<feature type="signal peptide" evidence="2">
    <location>
        <begin position="1"/>
        <end position="29"/>
    </location>
</feature>
<name>A0ABP6YDT0_9PSEU</name>
<sequence length="382" mass="38867">MAAVSRRTFLGAAGAAGAGTVLGAPFASAASGRSGSGREAGTTAYVGSYTSTPPTGHGLDVVSRAGTDPALSAVRTVADVPDASWFDRSSDGRTLYVTNEGDPDGTVSALDLSDGASPKLLGATSSKGAAPTHLSVHSSQQFVLAANYGSGSVVVLPVEDGGKLGEATDLQQHTGTDREAHAHQVVNDPSGNWVLSVDLGADSVYVYALDTATGKLSLHKQVTLPAGAGPRHLVFHPDGKHAYLAQELRPEITVAGWDAETGTFTPLAVVPAVPAGSTGDLFPGEIAVSQDGKFVYATVRGPNTIATFTVADDGAGLTLASSVDTGGDWPRHLALDSGEKWFYVANQRSGTVTWLPRDATSGLPGKVAGSLAVPSVNSVFFA</sequence>
<gene>
    <name evidence="3" type="ORF">GCM10022222_78000</name>
</gene>
<evidence type="ECO:0000256" key="1">
    <source>
        <dbReference type="ARBA" id="ARBA00005564"/>
    </source>
</evidence>
<dbReference type="PROSITE" id="PS51318">
    <property type="entry name" value="TAT"/>
    <property type="match status" value="1"/>
</dbReference>
<proteinExistence type="inferred from homology"/>
<dbReference type="PANTHER" id="PTHR30344:SF1">
    <property type="entry name" value="6-PHOSPHOGLUCONOLACTONASE"/>
    <property type="match status" value="1"/>
</dbReference>
<protein>
    <submittedName>
        <fullName evidence="3">Lactonase family protein</fullName>
    </submittedName>
</protein>
<dbReference type="InterPro" id="IPR015943">
    <property type="entry name" value="WD40/YVTN_repeat-like_dom_sf"/>
</dbReference>
<dbReference type="NCBIfam" id="TIGR01409">
    <property type="entry name" value="TAT_signal_seq"/>
    <property type="match status" value="1"/>
</dbReference>
<dbReference type="Pfam" id="PF10282">
    <property type="entry name" value="Lactonase"/>
    <property type="match status" value="1"/>
</dbReference>
<accession>A0ABP6YDT0</accession>
<dbReference type="InterPro" id="IPR006311">
    <property type="entry name" value="TAT_signal"/>
</dbReference>
<keyword evidence="4" id="KW-1185">Reference proteome</keyword>
<dbReference type="EMBL" id="BAAAZN010000026">
    <property type="protein sequence ID" value="GAA3581699.1"/>
    <property type="molecule type" value="Genomic_DNA"/>
</dbReference>
<evidence type="ECO:0000256" key="2">
    <source>
        <dbReference type="SAM" id="SignalP"/>
    </source>
</evidence>
<keyword evidence="2" id="KW-0732">Signal</keyword>
<dbReference type="RefSeq" id="WP_344868421.1">
    <property type="nucleotide sequence ID" value="NZ_BAAAZN010000026.1"/>
</dbReference>
<evidence type="ECO:0000313" key="4">
    <source>
        <dbReference type="Proteomes" id="UP001500689"/>
    </source>
</evidence>